<dbReference type="PANTHER" id="PTHR46472:SF1">
    <property type="entry name" value="NUCLEOREDOXIN"/>
    <property type="match status" value="1"/>
</dbReference>
<feature type="domain" description="Thioredoxin-like fold" evidence="1">
    <location>
        <begin position="31"/>
        <end position="124"/>
    </location>
</feature>
<protein>
    <submittedName>
        <fullName evidence="2">Thioredoxin</fullName>
    </submittedName>
</protein>
<proteinExistence type="predicted"/>
<evidence type="ECO:0000259" key="1">
    <source>
        <dbReference type="Pfam" id="PF13905"/>
    </source>
</evidence>
<dbReference type="OrthoDB" id="409136at2759"/>
<dbReference type="Gene3D" id="3.40.30.10">
    <property type="entry name" value="Glutaredoxin"/>
    <property type="match status" value="2"/>
</dbReference>
<gene>
    <name evidence="2" type="ORF">AV274_2052</name>
</gene>
<dbReference type="GO" id="GO:0031397">
    <property type="term" value="P:negative regulation of protein ubiquitination"/>
    <property type="evidence" value="ECO:0007669"/>
    <property type="project" value="TreeGrafter"/>
</dbReference>
<dbReference type="PANTHER" id="PTHR46472">
    <property type="entry name" value="NUCLEOREDOXIN"/>
    <property type="match status" value="1"/>
</dbReference>
<name>A0A196SJ70_BLAHN</name>
<evidence type="ECO:0000313" key="3">
    <source>
        <dbReference type="Proteomes" id="UP000078348"/>
    </source>
</evidence>
<dbReference type="InterPro" id="IPR012336">
    <property type="entry name" value="Thioredoxin-like_fold"/>
</dbReference>
<organism evidence="2 3">
    <name type="scientific">Blastocystis sp. subtype 1 (strain ATCC 50177 / NandII)</name>
    <dbReference type="NCBI Taxonomy" id="478820"/>
    <lineage>
        <taxon>Eukaryota</taxon>
        <taxon>Sar</taxon>
        <taxon>Stramenopiles</taxon>
        <taxon>Bigyra</taxon>
        <taxon>Opalozoa</taxon>
        <taxon>Opalinata</taxon>
        <taxon>Blastocystidae</taxon>
        <taxon>Blastocystis</taxon>
    </lineage>
</organism>
<dbReference type="GO" id="GO:0004791">
    <property type="term" value="F:thioredoxin-disulfide reductase (NADPH) activity"/>
    <property type="evidence" value="ECO:0007669"/>
    <property type="project" value="TreeGrafter"/>
</dbReference>
<dbReference type="Pfam" id="PF13905">
    <property type="entry name" value="Thioredoxin_8"/>
    <property type="match status" value="2"/>
</dbReference>
<sequence length="392" mass="44474">MSEYIELLGEELKFKEGSKLTSVKTAMALEGKIVGLYFSASWCVNCHSFTPKLRRAYQYAISHGAEFSIVYCHLDRNYNEWLGYYSDMPGWYAIPYERSDIVTSLKSMFNISGIPHFVMISQNGVINPDARDSVEDNPEGFPWSQLSFQEEVATRLRDHNGSVDPSVLNDTNVCYFFGAKSDQDSVTLFNKLMECYNTLVPSHGDVLKVVYISVDNTEEQYNAFYESMPDWYTIGYDVRTARRLLRSIGDTPLPVPVMRGRDGEITSYDSRDLILATGVDSFPWNTVICKDIELDNEGMLAPGLKMANQKVAAQDHVATMNYTVERGETTSYLREHLGKYSNVVPFMAVYKMGDDGLVRYYPGKSFETTETNMQQVIEDFKHGLLEECVISG</sequence>
<dbReference type="AlphaFoldDB" id="A0A196SJ70"/>
<dbReference type="SUPFAM" id="SSF52833">
    <property type="entry name" value="Thioredoxin-like"/>
    <property type="match status" value="1"/>
</dbReference>
<dbReference type="GO" id="GO:0005634">
    <property type="term" value="C:nucleus"/>
    <property type="evidence" value="ECO:0007669"/>
    <property type="project" value="TreeGrafter"/>
</dbReference>
<dbReference type="InterPro" id="IPR036249">
    <property type="entry name" value="Thioredoxin-like_sf"/>
</dbReference>
<accession>A0A196SJ70</accession>
<keyword evidence="3" id="KW-1185">Reference proteome</keyword>
<comment type="caution">
    <text evidence="2">The sequence shown here is derived from an EMBL/GenBank/DDBJ whole genome shotgun (WGS) entry which is preliminary data.</text>
</comment>
<dbReference type="EMBL" id="LXWW01000093">
    <property type="protein sequence ID" value="OAO16227.1"/>
    <property type="molecule type" value="Genomic_DNA"/>
</dbReference>
<feature type="domain" description="Thioredoxin-like fold" evidence="1">
    <location>
        <begin position="173"/>
        <end position="249"/>
    </location>
</feature>
<evidence type="ECO:0000313" key="2">
    <source>
        <dbReference type="EMBL" id="OAO16227.1"/>
    </source>
</evidence>
<dbReference type="GO" id="GO:0030178">
    <property type="term" value="P:negative regulation of Wnt signaling pathway"/>
    <property type="evidence" value="ECO:0007669"/>
    <property type="project" value="TreeGrafter"/>
</dbReference>
<reference evidence="2 3" key="1">
    <citation type="submission" date="2016-05" db="EMBL/GenBank/DDBJ databases">
        <title>Nuclear genome of Blastocystis sp. subtype 1 NandII.</title>
        <authorList>
            <person name="Gentekaki E."/>
            <person name="Curtis B."/>
            <person name="Stairs C."/>
            <person name="Eme L."/>
            <person name="Herman E."/>
            <person name="Klimes V."/>
            <person name="Arias M.C."/>
            <person name="Elias M."/>
            <person name="Hilliou F."/>
            <person name="Klute M."/>
            <person name="Malik S.-B."/>
            <person name="Pightling A."/>
            <person name="Rachubinski R."/>
            <person name="Salas D."/>
            <person name="Schlacht A."/>
            <person name="Suga H."/>
            <person name="Archibald J."/>
            <person name="Ball S.G."/>
            <person name="Clark G."/>
            <person name="Dacks J."/>
            <person name="Van Der Giezen M."/>
            <person name="Tsaousis A."/>
            <person name="Roger A."/>
        </authorList>
    </citation>
    <scope>NUCLEOTIDE SEQUENCE [LARGE SCALE GENOMIC DNA]</scope>
    <source>
        <strain evidence="3">ATCC 50177 / NandII</strain>
    </source>
</reference>
<dbReference type="STRING" id="478820.A0A196SJ70"/>
<dbReference type="Proteomes" id="UP000078348">
    <property type="component" value="Unassembled WGS sequence"/>
</dbReference>